<evidence type="ECO:0000256" key="8">
    <source>
        <dbReference type="ARBA" id="ARBA00023012"/>
    </source>
</evidence>
<evidence type="ECO:0000256" key="6">
    <source>
        <dbReference type="ARBA" id="ARBA00022777"/>
    </source>
</evidence>
<dbReference type="Gene3D" id="1.20.5.1930">
    <property type="match status" value="1"/>
</dbReference>
<evidence type="ECO:0000256" key="9">
    <source>
        <dbReference type="SAM" id="Coils"/>
    </source>
</evidence>
<reference evidence="12 13" key="1">
    <citation type="journal article" date="2015" name="Int. J. Syst. Evol. Microbiol.">
        <title>Amycolatopsis rhabdoformis sp. nov., an actinomycete isolated from a tropical forest soil.</title>
        <authorList>
            <person name="Souza W.R."/>
            <person name="Silva R.E."/>
            <person name="Goodfellow M."/>
            <person name="Busarakam K."/>
            <person name="Figueiro F.S."/>
            <person name="Ferreira D."/>
            <person name="Rodrigues-Filho E."/>
            <person name="Moraes L.A.B."/>
            <person name="Zucchi T.D."/>
        </authorList>
    </citation>
    <scope>NUCLEOTIDE SEQUENCE [LARGE SCALE GENOMIC DNA]</scope>
    <source>
        <strain evidence="12 13">NCIMB 14900</strain>
    </source>
</reference>
<dbReference type="PANTHER" id="PTHR24421:SF10">
    <property type="entry name" value="NITRATE_NITRITE SENSOR PROTEIN NARQ"/>
    <property type="match status" value="1"/>
</dbReference>
<dbReference type="InterPro" id="IPR036890">
    <property type="entry name" value="HATPase_C_sf"/>
</dbReference>
<sequence length="366" mass="38742">MIAVRLLLLDACLAIAVAGALALEALSGVSRPAWWQLVIVAVLVLLLLRRRFPLATMLAMAGLAWFAPPAQLATFFTLYTVAARRGPKWPTVVATVADVALVLVTYQPGDLQAWEIIGFVAALMTLLPLLAGLWMHQRAVLLEAVSDRADQAERERDLLAERAVTAERRRIAREMHDVVAHRVSIVALQAGALSMRAPDEETGRLAEVIRESSAAALTELRDILKVLREDLTEPKSLPSPTLDGVAQLAGDLAAAGAEVDTQVPDPLPQVPEKVGRAAYRIVQESLTNAAKHAPGAPIRVRLSLDSGKLVVEVANALGASAGLPSSGYGVIGMRERVTLAGGALRAGPDGTGDYVVRAVFPLASGG</sequence>
<evidence type="ECO:0000313" key="13">
    <source>
        <dbReference type="Proteomes" id="UP001330812"/>
    </source>
</evidence>
<keyword evidence="8" id="KW-0902">Two-component regulatory system</keyword>
<gene>
    <name evidence="12" type="ORF">VSH64_24535</name>
</gene>
<keyword evidence="9" id="KW-0175">Coiled coil</keyword>
<dbReference type="RefSeq" id="WP_326565016.1">
    <property type="nucleotide sequence ID" value="NZ_CP142149.1"/>
</dbReference>
<dbReference type="SUPFAM" id="SSF55874">
    <property type="entry name" value="ATPase domain of HSP90 chaperone/DNA topoisomerase II/histidine kinase"/>
    <property type="match status" value="1"/>
</dbReference>
<keyword evidence="10" id="KW-1133">Transmembrane helix</keyword>
<keyword evidence="3" id="KW-0597">Phosphoprotein</keyword>
<dbReference type="EC" id="2.7.13.3" evidence="2"/>
<keyword evidence="4" id="KW-0808">Transferase</keyword>
<keyword evidence="6 12" id="KW-0418">Kinase</keyword>
<evidence type="ECO:0000259" key="11">
    <source>
        <dbReference type="Pfam" id="PF07730"/>
    </source>
</evidence>
<feature type="transmembrane region" description="Helical" evidence="10">
    <location>
        <begin position="60"/>
        <end position="82"/>
    </location>
</feature>
<accession>A0ABZ1HVV8</accession>
<keyword evidence="13" id="KW-1185">Reference proteome</keyword>
<dbReference type="CDD" id="cd16917">
    <property type="entry name" value="HATPase_UhpB-NarQ-NarX-like"/>
    <property type="match status" value="1"/>
</dbReference>
<evidence type="ECO:0000256" key="7">
    <source>
        <dbReference type="ARBA" id="ARBA00022840"/>
    </source>
</evidence>
<dbReference type="Pfam" id="PF07730">
    <property type="entry name" value="HisKA_3"/>
    <property type="match status" value="1"/>
</dbReference>
<dbReference type="EMBL" id="CP142149">
    <property type="protein sequence ID" value="WSE26049.1"/>
    <property type="molecule type" value="Genomic_DNA"/>
</dbReference>
<keyword evidence="10" id="KW-0812">Transmembrane</keyword>
<dbReference type="InterPro" id="IPR011712">
    <property type="entry name" value="Sig_transdc_His_kin_sub3_dim/P"/>
</dbReference>
<evidence type="ECO:0000256" key="2">
    <source>
        <dbReference type="ARBA" id="ARBA00012438"/>
    </source>
</evidence>
<dbReference type="Gene3D" id="3.30.565.10">
    <property type="entry name" value="Histidine kinase-like ATPase, C-terminal domain"/>
    <property type="match status" value="1"/>
</dbReference>
<feature type="transmembrane region" description="Helical" evidence="10">
    <location>
        <begin position="113"/>
        <end position="135"/>
    </location>
</feature>
<evidence type="ECO:0000256" key="4">
    <source>
        <dbReference type="ARBA" id="ARBA00022679"/>
    </source>
</evidence>
<dbReference type="InterPro" id="IPR050482">
    <property type="entry name" value="Sensor_HK_TwoCompSys"/>
</dbReference>
<protein>
    <recommendedName>
        <fullName evidence="2">histidine kinase</fullName>
        <ecNumber evidence="2">2.7.13.3</ecNumber>
    </recommendedName>
</protein>
<proteinExistence type="predicted"/>
<evidence type="ECO:0000313" key="12">
    <source>
        <dbReference type="EMBL" id="WSE26049.1"/>
    </source>
</evidence>
<organism evidence="12 13">
    <name type="scientific">Amycolatopsis rhabdoformis</name>
    <dbReference type="NCBI Taxonomy" id="1448059"/>
    <lineage>
        <taxon>Bacteria</taxon>
        <taxon>Bacillati</taxon>
        <taxon>Actinomycetota</taxon>
        <taxon>Actinomycetes</taxon>
        <taxon>Pseudonocardiales</taxon>
        <taxon>Pseudonocardiaceae</taxon>
        <taxon>Amycolatopsis</taxon>
    </lineage>
</organism>
<comment type="catalytic activity">
    <reaction evidence="1">
        <text>ATP + protein L-histidine = ADP + protein N-phospho-L-histidine.</text>
        <dbReference type="EC" id="2.7.13.3"/>
    </reaction>
</comment>
<keyword evidence="10" id="KW-0472">Membrane</keyword>
<keyword evidence="5" id="KW-0547">Nucleotide-binding</keyword>
<feature type="coiled-coil region" evidence="9">
    <location>
        <begin position="142"/>
        <end position="169"/>
    </location>
</feature>
<dbReference type="Proteomes" id="UP001330812">
    <property type="component" value="Chromosome"/>
</dbReference>
<evidence type="ECO:0000256" key="10">
    <source>
        <dbReference type="SAM" id="Phobius"/>
    </source>
</evidence>
<feature type="transmembrane region" description="Helical" evidence="10">
    <location>
        <begin position="32"/>
        <end position="48"/>
    </location>
</feature>
<name>A0ABZ1HVV8_9PSEU</name>
<evidence type="ECO:0000256" key="1">
    <source>
        <dbReference type="ARBA" id="ARBA00000085"/>
    </source>
</evidence>
<keyword evidence="7" id="KW-0067">ATP-binding</keyword>
<feature type="domain" description="Signal transduction histidine kinase subgroup 3 dimerisation and phosphoacceptor" evidence="11">
    <location>
        <begin position="167"/>
        <end position="230"/>
    </location>
</feature>
<evidence type="ECO:0000256" key="5">
    <source>
        <dbReference type="ARBA" id="ARBA00022741"/>
    </source>
</evidence>
<dbReference type="GO" id="GO:0016301">
    <property type="term" value="F:kinase activity"/>
    <property type="evidence" value="ECO:0007669"/>
    <property type="project" value="UniProtKB-KW"/>
</dbReference>
<evidence type="ECO:0000256" key="3">
    <source>
        <dbReference type="ARBA" id="ARBA00022553"/>
    </source>
</evidence>
<dbReference type="PANTHER" id="PTHR24421">
    <property type="entry name" value="NITRATE/NITRITE SENSOR PROTEIN NARX-RELATED"/>
    <property type="match status" value="1"/>
</dbReference>